<reference evidence="5" key="1">
    <citation type="submission" date="2021-02" db="EMBL/GenBank/DDBJ databases">
        <authorList>
            <person name="Nowell W R."/>
        </authorList>
    </citation>
    <scope>NUCLEOTIDE SEQUENCE</scope>
</reference>
<keyword evidence="1" id="KW-0677">Repeat</keyword>
<dbReference type="SUPFAM" id="SSF48452">
    <property type="entry name" value="TPR-like"/>
    <property type="match status" value="1"/>
</dbReference>
<dbReference type="InterPro" id="IPR011990">
    <property type="entry name" value="TPR-like_helical_dom_sf"/>
</dbReference>
<comment type="caution">
    <text evidence="5">The sequence shown here is derived from an EMBL/GenBank/DDBJ whole genome shotgun (WGS) entry which is preliminary data.</text>
</comment>
<dbReference type="PANTHER" id="PTHR45641">
    <property type="entry name" value="TETRATRICOPEPTIDE REPEAT PROTEIN (AFU_ORTHOLOGUE AFUA_6G03870)"/>
    <property type="match status" value="1"/>
</dbReference>
<protein>
    <submittedName>
        <fullName evidence="5">Uncharacterized protein</fullName>
    </submittedName>
</protein>
<accession>A0A814HEM3</accession>
<proteinExistence type="predicted"/>
<dbReference type="PANTHER" id="PTHR45641:SF1">
    <property type="entry name" value="AAA+ ATPASE DOMAIN-CONTAINING PROTEIN"/>
    <property type="match status" value="1"/>
</dbReference>
<dbReference type="Pfam" id="PF13424">
    <property type="entry name" value="TPR_12"/>
    <property type="match status" value="3"/>
</dbReference>
<feature type="transmembrane region" description="Helical" evidence="4">
    <location>
        <begin position="736"/>
        <end position="758"/>
    </location>
</feature>
<dbReference type="SMART" id="SM00028">
    <property type="entry name" value="TPR"/>
    <property type="match status" value="5"/>
</dbReference>
<keyword evidence="4" id="KW-1133">Transmembrane helix</keyword>
<dbReference type="PROSITE" id="PS51996">
    <property type="entry name" value="TR_MART"/>
    <property type="match status" value="1"/>
</dbReference>
<sequence>MDRANSRVLKNPEENLELFTLIWLDANVNSTAENVETASKLRRIINFLKLFDNVSDCEWYIKDIKQEKVVLIVSGSLGSNIVPNIHNLQQVDSVYVYCTDKVKNRQWSEKYKKVVDVITQPDELVTKISKDQLYRNKVEDLPSVAVYDQTHKNLSAENGNFIWFQLFIETLVRMDNKKANHKILSQLMTQHYADQTIIDEFVLTYRPENAVWWYSRQSCIYRILNKALRVQNMDMLFNFRFLIADILDQLKAEQNNFKESKVKLYRGQTMSLAEVEKMRKSIGQLISINSFFSTTLNRDIALPFTKSIREFKADIQSVLFEIEANTRLKETKPFALINHLSFDGKEDEVLFMLGSIFRLVCVEFDDKKNIWKIKLVLQSENDHELKTVLNHMKKDMDDKTSLLSLGILLSNMGELDQAQKYFYSVIDDLLEAEDQQIASCYHELGKIARTKGNYDDAIFLFQVSLDLKSKYFAINSTSMATTYANIGNTYMCKCEYELALKNYTRCLDIFLATIGPNDVMTAQVYHNISSIYRLQGNFDLARATLEKSLNIISNKLPTDHADFALLYVSFGELYNNQLDYKQAICFYKRALDIQQKTLPKNHKNIGKTYGSIADCYSGASQYSEAVESFQMALKICQNALPLSHPRIKQTEDRIKSVTIEDEIDQRQWCAVTYNNAPWLKIYDIIMNFLNIIAPFTINLISTILILHRVTQSKINVKKQEKFSNIIEQQLMFHKHLIINPLILITLTFSRLIISLVSVCGKETKLSYVNLFGYFISFLPPALTVFVFVTPSITNNSEFKTFFKRTRTFKWFTTLKNRFINA</sequence>
<dbReference type="OrthoDB" id="151490at2759"/>
<keyword evidence="7" id="KW-1185">Reference proteome</keyword>
<dbReference type="SUPFAM" id="SSF56399">
    <property type="entry name" value="ADP-ribosylation"/>
    <property type="match status" value="1"/>
</dbReference>
<feature type="repeat" description="TPR" evidence="3">
    <location>
        <begin position="438"/>
        <end position="471"/>
    </location>
</feature>
<evidence type="ECO:0000313" key="6">
    <source>
        <dbReference type="EMBL" id="CAF3780948.1"/>
    </source>
</evidence>
<feature type="repeat" description="TPR" evidence="3">
    <location>
        <begin position="522"/>
        <end position="555"/>
    </location>
</feature>
<dbReference type="InterPro" id="IPR019734">
    <property type="entry name" value="TPR_rpt"/>
</dbReference>
<dbReference type="AlphaFoldDB" id="A0A814HEM3"/>
<feature type="repeat" description="TPR" evidence="3">
    <location>
        <begin position="606"/>
        <end position="639"/>
    </location>
</feature>
<evidence type="ECO:0000256" key="2">
    <source>
        <dbReference type="ARBA" id="ARBA00022803"/>
    </source>
</evidence>
<name>A0A814HEM3_9BILA</name>
<keyword evidence="4" id="KW-0472">Membrane</keyword>
<keyword evidence="2 3" id="KW-0802">TPR repeat</keyword>
<feature type="repeat" description="TPR" evidence="3">
    <location>
        <begin position="564"/>
        <end position="597"/>
    </location>
</feature>
<gene>
    <name evidence="5" type="ORF">GPM918_LOCUS14204</name>
    <name evidence="6" type="ORF">SRO942_LOCUS14200</name>
</gene>
<organism evidence="5 7">
    <name type="scientific">Didymodactylos carnosus</name>
    <dbReference type="NCBI Taxonomy" id="1234261"/>
    <lineage>
        <taxon>Eukaryota</taxon>
        <taxon>Metazoa</taxon>
        <taxon>Spiralia</taxon>
        <taxon>Gnathifera</taxon>
        <taxon>Rotifera</taxon>
        <taxon>Eurotatoria</taxon>
        <taxon>Bdelloidea</taxon>
        <taxon>Philodinida</taxon>
        <taxon>Philodinidae</taxon>
        <taxon>Didymodactylos</taxon>
    </lineage>
</organism>
<evidence type="ECO:0000256" key="4">
    <source>
        <dbReference type="SAM" id="Phobius"/>
    </source>
</evidence>
<dbReference type="Proteomes" id="UP000681722">
    <property type="component" value="Unassembled WGS sequence"/>
</dbReference>
<feature type="transmembrane region" description="Helical" evidence="4">
    <location>
        <begin position="770"/>
        <end position="789"/>
    </location>
</feature>
<dbReference type="EMBL" id="CAJNOQ010003385">
    <property type="protein sequence ID" value="CAF1009780.1"/>
    <property type="molecule type" value="Genomic_DNA"/>
</dbReference>
<dbReference type="Gene3D" id="3.90.176.10">
    <property type="entry name" value="Toxin ADP-ribosyltransferase, Chain A, domain 1"/>
    <property type="match status" value="1"/>
</dbReference>
<evidence type="ECO:0000256" key="3">
    <source>
        <dbReference type="PROSITE-ProRule" id="PRU00339"/>
    </source>
</evidence>
<dbReference type="PROSITE" id="PS50005">
    <property type="entry name" value="TPR"/>
    <property type="match status" value="4"/>
</dbReference>
<dbReference type="Gene3D" id="1.20.1070.10">
    <property type="entry name" value="Rhodopsin 7-helix transmembrane proteins"/>
    <property type="match status" value="1"/>
</dbReference>
<keyword evidence="4" id="KW-0812">Transmembrane</keyword>
<dbReference type="Proteomes" id="UP000663829">
    <property type="component" value="Unassembled WGS sequence"/>
</dbReference>
<feature type="transmembrane region" description="Helical" evidence="4">
    <location>
        <begin position="684"/>
        <end position="706"/>
    </location>
</feature>
<evidence type="ECO:0000256" key="1">
    <source>
        <dbReference type="ARBA" id="ARBA00022737"/>
    </source>
</evidence>
<evidence type="ECO:0000313" key="7">
    <source>
        <dbReference type="Proteomes" id="UP000663829"/>
    </source>
</evidence>
<dbReference type="SUPFAM" id="SSF81321">
    <property type="entry name" value="Family A G protein-coupled receptor-like"/>
    <property type="match status" value="1"/>
</dbReference>
<dbReference type="EMBL" id="CAJOBC010003384">
    <property type="protein sequence ID" value="CAF3780948.1"/>
    <property type="molecule type" value="Genomic_DNA"/>
</dbReference>
<dbReference type="Gene3D" id="1.25.40.10">
    <property type="entry name" value="Tetratricopeptide repeat domain"/>
    <property type="match status" value="2"/>
</dbReference>
<evidence type="ECO:0000313" key="5">
    <source>
        <dbReference type="EMBL" id="CAF1009780.1"/>
    </source>
</evidence>